<sequence>MILGILKSEFLKIKEYKILVTLLAYFFGYKTFYNEFYKKEQLRFFIKREHNTVEPLLKQQESEKESKSKKTKKNPKSTTLRKKKGA</sequence>
<comment type="caution">
    <text evidence="2">The sequence shown here is derived from an EMBL/GenBank/DDBJ whole genome shotgun (WGS) entry which is preliminary data.</text>
</comment>
<evidence type="ECO:0000256" key="1">
    <source>
        <dbReference type="SAM" id="MobiDB-lite"/>
    </source>
</evidence>
<organism evidence="2 3">
    <name type="scientific">Runella aurantiaca</name>
    <dbReference type="NCBI Taxonomy" id="2282308"/>
    <lineage>
        <taxon>Bacteria</taxon>
        <taxon>Pseudomonadati</taxon>
        <taxon>Bacteroidota</taxon>
        <taxon>Cytophagia</taxon>
        <taxon>Cytophagales</taxon>
        <taxon>Spirosomataceae</taxon>
        <taxon>Runella</taxon>
    </lineage>
</organism>
<evidence type="ECO:0000313" key="3">
    <source>
        <dbReference type="Proteomes" id="UP000253141"/>
    </source>
</evidence>
<accession>A0A369I777</accession>
<evidence type="ECO:0000313" key="2">
    <source>
        <dbReference type="EMBL" id="RDB05468.1"/>
    </source>
</evidence>
<reference evidence="2 3" key="1">
    <citation type="submission" date="2018-07" db="EMBL/GenBank/DDBJ databases">
        <title>Genome analysis of Runella aurantiaca.</title>
        <authorList>
            <person name="Yang X."/>
        </authorList>
    </citation>
    <scope>NUCLEOTIDE SEQUENCE [LARGE SCALE GENOMIC DNA]</scope>
    <source>
        <strain evidence="2 3">YX9</strain>
    </source>
</reference>
<gene>
    <name evidence="2" type="ORF">DVG78_12845</name>
</gene>
<dbReference type="RefSeq" id="WP_114461480.1">
    <property type="nucleotide sequence ID" value="NZ_QPIW01000009.1"/>
</dbReference>
<dbReference type="EMBL" id="QPIW01000009">
    <property type="protein sequence ID" value="RDB05468.1"/>
    <property type="molecule type" value="Genomic_DNA"/>
</dbReference>
<name>A0A369I777_9BACT</name>
<keyword evidence="3" id="KW-1185">Reference proteome</keyword>
<feature type="compositionally biased region" description="Basic residues" evidence="1">
    <location>
        <begin position="69"/>
        <end position="86"/>
    </location>
</feature>
<protein>
    <submittedName>
        <fullName evidence="2">Uncharacterized protein</fullName>
    </submittedName>
</protein>
<feature type="region of interest" description="Disordered" evidence="1">
    <location>
        <begin position="56"/>
        <end position="86"/>
    </location>
</feature>
<dbReference type="Proteomes" id="UP000253141">
    <property type="component" value="Unassembled WGS sequence"/>
</dbReference>
<proteinExistence type="predicted"/>
<dbReference type="AlphaFoldDB" id="A0A369I777"/>